<sequence>MLFPKYLETFEQEVPALVASKELTYSEGFENAEVALDNSIKGAVTGKAVVILADE</sequence>
<gene>
    <name evidence="1" type="ORF">JVT61DRAFT_13995</name>
</gene>
<reference evidence="1" key="1">
    <citation type="submission" date="2021-03" db="EMBL/GenBank/DDBJ databases">
        <title>Evolutionary innovations through gain and loss of genes in the ectomycorrhizal Boletales.</title>
        <authorList>
            <person name="Wu G."/>
            <person name="Miyauchi S."/>
            <person name="Morin E."/>
            <person name="Yang Z.-L."/>
            <person name="Xu J."/>
            <person name="Martin F.M."/>
        </authorList>
    </citation>
    <scope>NUCLEOTIDE SEQUENCE</scope>
    <source>
        <strain evidence="1">BR01</strain>
    </source>
</reference>
<protein>
    <submittedName>
        <fullName evidence="1">Uncharacterized protein</fullName>
    </submittedName>
</protein>
<dbReference type="EMBL" id="JAGFBS010000007">
    <property type="protein sequence ID" value="KAG6378280.1"/>
    <property type="molecule type" value="Genomic_DNA"/>
</dbReference>
<keyword evidence="2" id="KW-1185">Reference proteome</keyword>
<accession>A0A8I2YTJ5</accession>
<comment type="caution">
    <text evidence="1">The sequence shown here is derived from an EMBL/GenBank/DDBJ whole genome shotgun (WGS) entry which is preliminary data.</text>
</comment>
<proteinExistence type="predicted"/>
<dbReference type="Proteomes" id="UP000683000">
    <property type="component" value="Unassembled WGS sequence"/>
</dbReference>
<name>A0A8I2YTJ5_9AGAM</name>
<dbReference type="AlphaFoldDB" id="A0A8I2YTJ5"/>
<evidence type="ECO:0000313" key="2">
    <source>
        <dbReference type="Proteomes" id="UP000683000"/>
    </source>
</evidence>
<evidence type="ECO:0000313" key="1">
    <source>
        <dbReference type="EMBL" id="KAG6378280.1"/>
    </source>
</evidence>
<dbReference type="OrthoDB" id="809632at2759"/>
<organism evidence="1 2">
    <name type="scientific">Boletus reticuloceps</name>
    <dbReference type="NCBI Taxonomy" id="495285"/>
    <lineage>
        <taxon>Eukaryota</taxon>
        <taxon>Fungi</taxon>
        <taxon>Dikarya</taxon>
        <taxon>Basidiomycota</taxon>
        <taxon>Agaricomycotina</taxon>
        <taxon>Agaricomycetes</taxon>
        <taxon>Agaricomycetidae</taxon>
        <taxon>Boletales</taxon>
        <taxon>Boletineae</taxon>
        <taxon>Boletaceae</taxon>
        <taxon>Boletoideae</taxon>
        <taxon>Boletus</taxon>
    </lineage>
</organism>